<proteinExistence type="predicted"/>
<comment type="caution">
    <text evidence="2">The sequence shown here is derived from an EMBL/GenBank/DDBJ whole genome shotgun (WGS) entry which is preliminary data.</text>
</comment>
<dbReference type="EMBL" id="BARU01026546">
    <property type="protein sequence ID" value="GAH64052.1"/>
    <property type="molecule type" value="Genomic_DNA"/>
</dbReference>
<dbReference type="Gene3D" id="3.40.50.620">
    <property type="entry name" value="HUPs"/>
    <property type="match status" value="1"/>
</dbReference>
<dbReference type="Pfam" id="PF01507">
    <property type="entry name" value="PAPS_reduct"/>
    <property type="match status" value="1"/>
</dbReference>
<organism evidence="2">
    <name type="scientific">marine sediment metagenome</name>
    <dbReference type="NCBI Taxonomy" id="412755"/>
    <lineage>
        <taxon>unclassified sequences</taxon>
        <taxon>metagenomes</taxon>
        <taxon>ecological metagenomes</taxon>
    </lineage>
</organism>
<dbReference type="InterPro" id="IPR050128">
    <property type="entry name" value="Sulfate_adenylyltrnsfr_sub2"/>
</dbReference>
<protein>
    <recommendedName>
        <fullName evidence="1">Phosphoadenosine phosphosulphate reductase domain-containing protein</fullName>
    </recommendedName>
</protein>
<dbReference type="PANTHER" id="PTHR43196">
    <property type="entry name" value="SULFATE ADENYLYLTRANSFERASE SUBUNIT 2"/>
    <property type="match status" value="1"/>
</dbReference>
<sequence>MVFFDTGWEFPGLLDHIDLLERKTGIEIVRLKPDRSFDAWMTKHYLPNQNRIGYGWPSPKRRWCTREKFGAINKYCKPFTPYIECIGFAADEFDRTLRTMAARRINKKNTSIRFPLIEWKITEADALKYCYEKGYDWGGLYKVFHRVSCFCCPLQRIGGLKKLRKHFPDLWKKMLKMDSRIEKNRGFRGYKTVHNLEERFADEEKQLTISRIIQ</sequence>
<reference evidence="2" key="1">
    <citation type="journal article" date="2014" name="Front. Microbiol.">
        <title>High frequency of phylogenetically diverse reductive dehalogenase-homologous genes in deep subseafloor sedimentary metagenomes.</title>
        <authorList>
            <person name="Kawai M."/>
            <person name="Futagami T."/>
            <person name="Toyoda A."/>
            <person name="Takaki Y."/>
            <person name="Nishi S."/>
            <person name="Hori S."/>
            <person name="Arai W."/>
            <person name="Tsubouchi T."/>
            <person name="Morono Y."/>
            <person name="Uchiyama I."/>
            <person name="Ito T."/>
            <person name="Fujiyama A."/>
            <person name="Inagaki F."/>
            <person name="Takami H."/>
        </authorList>
    </citation>
    <scope>NUCLEOTIDE SEQUENCE</scope>
    <source>
        <strain evidence="2">Expedition CK06-06</strain>
    </source>
</reference>
<dbReference type="SUPFAM" id="SSF52402">
    <property type="entry name" value="Adenine nucleotide alpha hydrolases-like"/>
    <property type="match status" value="1"/>
</dbReference>
<dbReference type="GO" id="GO:0003824">
    <property type="term" value="F:catalytic activity"/>
    <property type="evidence" value="ECO:0007669"/>
    <property type="project" value="InterPro"/>
</dbReference>
<dbReference type="AlphaFoldDB" id="X1H3S7"/>
<feature type="domain" description="Phosphoadenosine phosphosulphate reductase" evidence="1">
    <location>
        <begin position="2"/>
        <end position="153"/>
    </location>
</feature>
<gene>
    <name evidence="2" type="ORF">S03H2_42624</name>
</gene>
<evidence type="ECO:0000259" key="1">
    <source>
        <dbReference type="Pfam" id="PF01507"/>
    </source>
</evidence>
<accession>X1H3S7</accession>
<dbReference type="InterPro" id="IPR002500">
    <property type="entry name" value="PAPS_reduct_dom"/>
</dbReference>
<dbReference type="PANTHER" id="PTHR43196:SF2">
    <property type="entry name" value="PHOSPHOADENOSINE PHOSPHOSULFATE REDUCTASE"/>
    <property type="match status" value="1"/>
</dbReference>
<dbReference type="InterPro" id="IPR014729">
    <property type="entry name" value="Rossmann-like_a/b/a_fold"/>
</dbReference>
<evidence type="ECO:0000313" key="2">
    <source>
        <dbReference type="EMBL" id="GAH64052.1"/>
    </source>
</evidence>
<name>X1H3S7_9ZZZZ</name>